<feature type="signal peptide" evidence="1">
    <location>
        <begin position="1"/>
        <end position="18"/>
    </location>
</feature>
<gene>
    <name evidence="2" type="ORF">MANES_17G053500</name>
</gene>
<organism evidence="2">
    <name type="scientific">Manihot esculenta</name>
    <name type="common">Cassava</name>
    <name type="synonym">Jatropha manihot</name>
    <dbReference type="NCBI Taxonomy" id="3983"/>
    <lineage>
        <taxon>Eukaryota</taxon>
        <taxon>Viridiplantae</taxon>
        <taxon>Streptophyta</taxon>
        <taxon>Embryophyta</taxon>
        <taxon>Tracheophyta</taxon>
        <taxon>Spermatophyta</taxon>
        <taxon>Magnoliopsida</taxon>
        <taxon>eudicotyledons</taxon>
        <taxon>Gunneridae</taxon>
        <taxon>Pentapetalae</taxon>
        <taxon>rosids</taxon>
        <taxon>fabids</taxon>
        <taxon>Malpighiales</taxon>
        <taxon>Euphorbiaceae</taxon>
        <taxon>Crotonoideae</taxon>
        <taxon>Manihoteae</taxon>
        <taxon>Manihot</taxon>
    </lineage>
</organism>
<keyword evidence="1" id="KW-0732">Signal</keyword>
<reference evidence="2" key="1">
    <citation type="submission" date="2016-02" db="EMBL/GenBank/DDBJ databases">
        <title>WGS assembly of Manihot esculenta.</title>
        <authorList>
            <person name="Bredeson J.V."/>
            <person name="Prochnik S.E."/>
            <person name="Lyons J.B."/>
            <person name="Schmutz J."/>
            <person name="Grimwood J."/>
            <person name="Vrebalov J."/>
            <person name="Bart R.S."/>
            <person name="Amuge T."/>
            <person name="Ferguson M.E."/>
            <person name="Green R."/>
            <person name="Putnam N."/>
            <person name="Stites J."/>
            <person name="Rounsley S."/>
            <person name="Rokhsar D.S."/>
        </authorList>
    </citation>
    <scope>NUCLEOTIDE SEQUENCE [LARGE SCALE GENOMIC DNA]</scope>
    <source>
        <tissue evidence="2">Leaf</tissue>
    </source>
</reference>
<name>A0A2C9U4X7_MANES</name>
<evidence type="ECO:0000313" key="2">
    <source>
        <dbReference type="EMBL" id="OAY24909.1"/>
    </source>
</evidence>
<sequence length="83" mass="9263">MARFRISLCLIFLSFSWSATHHLNPDKEENKSIIGSIQALVENAKGNINFGLLNFSSARDLGDQDSARRKCSIPPGDPHPHHH</sequence>
<dbReference type="AlphaFoldDB" id="A0A2C9U4X7"/>
<accession>A0A2C9U4X7</accession>
<proteinExistence type="predicted"/>
<evidence type="ECO:0000256" key="1">
    <source>
        <dbReference type="SAM" id="SignalP"/>
    </source>
</evidence>
<feature type="chain" id="PRO_5012361343" evidence="1">
    <location>
        <begin position="19"/>
        <end position="83"/>
    </location>
</feature>
<protein>
    <submittedName>
        <fullName evidence="2">Uncharacterized protein</fullName>
    </submittedName>
</protein>
<dbReference type="EMBL" id="CM004403">
    <property type="protein sequence ID" value="OAY24909.1"/>
    <property type="molecule type" value="Genomic_DNA"/>
</dbReference>